<feature type="region of interest" description="Disordered" evidence="1">
    <location>
        <begin position="1"/>
        <end position="51"/>
    </location>
</feature>
<proteinExistence type="predicted"/>
<dbReference type="GeneID" id="81388928"/>
<dbReference type="RefSeq" id="XP_056496892.1">
    <property type="nucleotide sequence ID" value="XM_056649761.1"/>
</dbReference>
<evidence type="ECO:0000313" key="3">
    <source>
        <dbReference type="Proteomes" id="UP001147733"/>
    </source>
</evidence>
<dbReference type="EMBL" id="JAPQKT010000009">
    <property type="protein sequence ID" value="KAJ5221969.1"/>
    <property type="molecule type" value="Genomic_DNA"/>
</dbReference>
<protein>
    <submittedName>
        <fullName evidence="2">Uncharacterized protein</fullName>
    </submittedName>
</protein>
<reference evidence="2" key="2">
    <citation type="journal article" date="2023" name="IMA Fungus">
        <title>Comparative genomic study of the Penicillium genus elucidates a diverse pangenome and 15 lateral gene transfer events.</title>
        <authorList>
            <person name="Petersen C."/>
            <person name="Sorensen T."/>
            <person name="Nielsen M.R."/>
            <person name="Sondergaard T.E."/>
            <person name="Sorensen J.L."/>
            <person name="Fitzpatrick D.A."/>
            <person name="Frisvad J.C."/>
            <person name="Nielsen K.L."/>
        </authorList>
    </citation>
    <scope>NUCLEOTIDE SEQUENCE</scope>
    <source>
        <strain evidence="2">IBT 23319</strain>
    </source>
</reference>
<organism evidence="2 3">
    <name type="scientific">Penicillium citrinum</name>
    <dbReference type="NCBI Taxonomy" id="5077"/>
    <lineage>
        <taxon>Eukaryota</taxon>
        <taxon>Fungi</taxon>
        <taxon>Dikarya</taxon>
        <taxon>Ascomycota</taxon>
        <taxon>Pezizomycotina</taxon>
        <taxon>Eurotiomycetes</taxon>
        <taxon>Eurotiomycetidae</taxon>
        <taxon>Eurotiales</taxon>
        <taxon>Aspergillaceae</taxon>
        <taxon>Penicillium</taxon>
    </lineage>
</organism>
<sequence length="444" mass="50501">MSATYSANASSDRMDIDESMKASYAGYESEESDSSDESPKPPKLPYDVSYVGKWAPPMRPRPEKKIWPTAERPITTRSELPPGWTDNEDDLFEDEIEEQIERCYERIAQNIYPDIFKRKLQSYQQQKEEKDLKMMQYPGLSWEAVKRIEQLKNIGRWLEKEGDRHTLIPIVIELIKQYKSKELDVHPGLVTYWSDGKRITEPRPYDRVECLELSREHNGHRAFWVEGLYIAVRFPGEEAAVWNFRFRHDTGCDMMTMFEDDIDNLANDHMARYGVNPTRPPLLGVKGAFLADGTTAWTYCRLMQVTMLDDDDNRMEQVDPWDVIEVQFLPGNSAQPGRSRLDGPWLRHKFYTATSPKGTPNVYIFDKQTGFGRFVPKLAADKRVAPAWQGAYPAVALPPAPPKMAPGMKKVIPAFVIPGGSGVAAPKVMPGGRKVQAGPNNTAP</sequence>
<dbReference type="Proteomes" id="UP001147733">
    <property type="component" value="Unassembled WGS sequence"/>
</dbReference>
<dbReference type="AlphaFoldDB" id="A0A9W9NL04"/>
<feature type="compositionally biased region" description="Polar residues" evidence="1">
    <location>
        <begin position="1"/>
        <end position="11"/>
    </location>
</feature>
<evidence type="ECO:0000256" key="1">
    <source>
        <dbReference type="SAM" id="MobiDB-lite"/>
    </source>
</evidence>
<name>A0A9W9NL04_PENCI</name>
<gene>
    <name evidence="2" type="ORF">N7469_010856</name>
</gene>
<accession>A0A9W9NL04</accession>
<comment type="caution">
    <text evidence="2">The sequence shown here is derived from an EMBL/GenBank/DDBJ whole genome shotgun (WGS) entry which is preliminary data.</text>
</comment>
<dbReference type="OrthoDB" id="4363173at2759"/>
<reference evidence="2" key="1">
    <citation type="submission" date="2022-11" db="EMBL/GenBank/DDBJ databases">
        <authorList>
            <person name="Petersen C."/>
        </authorList>
    </citation>
    <scope>NUCLEOTIDE SEQUENCE</scope>
    <source>
        <strain evidence="2">IBT 23319</strain>
    </source>
</reference>
<evidence type="ECO:0000313" key="2">
    <source>
        <dbReference type="EMBL" id="KAJ5221969.1"/>
    </source>
</evidence>
<keyword evidence="3" id="KW-1185">Reference proteome</keyword>